<feature type="transmembrane region" description="Helical" evidence="1">
    <location>
        <begin position="41"/>
        <end position="62"/>
    </location>
</feature>
<dbReference type="RefSeq" id="WP_345029194.1">
    <property type="nucleotide sequence ID" value="NZ_BAABGL010000002.1"/>
</dbReference>
<evidence type="ECO:0000313" key="3">
    <source>
        <dbReference type="EMBL" id="GAA4383120.1"/>
    </source>
</evidence>
<name>A0ABP8J197_9MICO</name>
<gene>
    <name evidence="3" type="ORF">GCM10023167_02330</name>
</gene>
<comment type="caution">
    <text evidence="3">The sequence shown here is derived from an EMBL/GenBank/DDBJ whole genome shotgun (WGS) entry which is preliminary data.</text>
</comment>
<evidence type="ECO:0000256" key="1">
    <source>
        <dbReference type="SAM" id="Phobius"/>
    </source>
</evidence>
<dbReference type="InterPro" id="IPR025196">
    <property type="entry name" value="DUF4126"/>
</dbReference>
<evidence type="ECO:0000259" key="2">
    <source>
        <dbReference type="Pfam" id="PF13548"/>
    </source>
</evidence>
<organism evidence="3 4">
    <name type="scientific">Brevibacterium pityocampae</name>
    <dbReference type="NCBI Taxonomy" id="506594"/>
    <lineage>
        <taxon>Bacteria</taxon>
        <taxon>Bacillati</taxon>
        <taxon>Actinomycetota</taxon>
        <taxon>Actinomycetes</taxon>
        <taxon>Micrococcales</taxon>
        <taxon>Brevibacteriaceae</taxon>
        <taxon>Brevibacterium</taxon>
    </lineage>
</organism>
<dbReference type="EMBL" id="BAABGL010000002">
    <property type="protein sequence ID" value="GAA4383120.1"/>
    <property type="molecule type" value="Genomic_DNA"/>
</dbReference>
<proteinExistence type="predicted"/>
<keyword evidence="1" id="KW-0812">Transmembrane</keyword>
<feature type="transmembrane region" description="Helical" evidence="1">
    <location>
        <begin position="117"/>
        <end position="134"/>
    </location>
</feature>
<dbReference type="Proteomes" id="UP001500642">
    <property type="component" value="Unassembled WGS sequence"/>
</dbReference>
<keyword evidence="4" id="KW-1185">Reference proteome</keyword>
<evidence type="ECO:0000313" key="4">
    <source>
        <dbReference type="Proteomes" id="UP001500642"/>
    </source>
</evidence>
<sequence length="207" mass="21479">MELLSGLGLATSSGLNAYIPLLVLGLLDRFTPVVELGPSFAWLSNGWILGLLAVLLVIELLADKFPAVDSINDAIQTVVRPTSGGIVFGSAATSEIAGLGAGTLTVTDPEAVAGWQTWVPVVTGIVIALVVHLTKALTRPMANTATAGTAAPVLSTGEDIVSAGLSLIAVFLPLVVVLAVIGLVVVAVVVRRRMRRRRDRRLRSGSV</sequence>
<reference evidence="4" key="1">
    <citation type="journal article" date="2019" name="Int. J. Syst. Evol. Microbiol.">
        <title>The Global Catalogue of Microorganisms (GCM) 10K type strain sequencing project: providing services to taxonomists for standard genome sequencing and annotation.</title>
        <authorList>
            <consortium name="The Broad Institute Genomics Platform"/>
            <consortium name="The Broad Institute Genome Sequencing Center for Infectious Disease"/>
            <person name="Wu L."/>
            <person name="Ma J."/>
        </authorList>
    </citation>
    <scope>NUCLEOTIDE SEQUENCE [LARGE SCALE GENOMIC DNA]</scope>
    <source>
        <strain evidence="4">JCM 17808</strain>
    </source>
</reference>
<keyword evidence="1" id="KW-0472">Membrane</keyword>
<feature type="transmembrane region" description="Helical" evidence="1">
    <location>
        <begin position="163"/>
        <end position="190"/>
    </location>
</feature>
<feature type="domain" description="DUF4126" evidence="2">
    <location>
        <begin position="3"/>
        <end position="192"/>
    </location>
</feature>
<dbReference type="Pfam" id="PF13548">
    <property type="entry name" value="DUF4126"/>
    <property type="match status" value="1"/>
</dbReference>
<protein>
    <submittedName>
        <fullName evidence="3">DUF4126 domain-containing protein</fullName>
    </submittedName>
</protein>
<keyword evidence="1" id="KW-1133">Transmembrane helix</keyword>
<accession>A0ABP8J197</accession>